<feature type="chain" id="PRO_5026675615" evidence="2">
    <location>
        <begin position="36"/>
        <end position="1612"/>
    </location>
</feature>
<keyword evidence="2" id="KW-0732">Signal</keyword>
<evidence type="ECO:0000256" key="1">
    <source>
        <dbReference type="SAM" id="MobiDB-lite"/>
    </source>
</evidence>
<reference evidence="3" key="1">
    <citation type="submission" date="2019-11" db="EMBL/GenBank/DDBJ databases">
        <authorList>
            <person name="Feng L."/>
        </authorList>
    </citation>
    <scope>NUCLEOTIDE SEQUENCE</scope>
    <source>
        <strain evidence="3">ElimosumLFYP34</strain>
    </source>
</reference>
<name>A0A6N3BL59_EUBLI</name>
<dbReference type="Gene3D" id="2.160.20.110">
    <property type="match status" value="2"/>
</dbReference>
<proteinExistence type="predicted"/>
<evidence type="ECO:0000313" key="3">
    <source>
        <dbReference type="EMBL" id="VYU05536.1"/>
    </source>
</evidence>
<dbReference type="EMBL" id="CACRTR010000007">
    <property type="protein sequence ID" value="VYU05536.1"/>
    <property type="molecule type" value="Genomic_DNA"/>
</dbReference>
<organism evidence="3">
    <name type="scientific">Eubacterium limosum</name>
    <dbReference type="NCBI Taxonomy" id="1736"/>
    <lineage>
        <taxon>Bacteria</taxon>
        <taxon>Bacillati</taxon>
        <taxon>Bacillota</taxon>
        <taxon>Clostridia</taxon>
        <taxon>Eubacteriales</taxon>
        <taxon>Eubacteriaceae</taxon>
        <taxon>Eubacterium</taxon>
    </lineage>
</organism>
<gene>
    <name evidence="3" type="ORF">ELLFYP34_02567</name>
</gene>
<sequence>MKHNKMMKHILPVLLAAMVAFSSLGLGSLASPVQAEETSVTIMPRNQETDTRVHITEGENWYPKITFDFLQSDSITATAGNWSDNTDTSWYDSDTDASNYTLYTAKQLAGLAKLVNAGTTFQGKTIALGQSVDISEHFWDATIGSTTFEDGANDKLKGTFDGHGYSVIGLRIKTDDSSKRLSNGFFGTIPSSATIQNLTLDDPFISVDINNDTTGEYALSPLTCLNLGTINNCVVNGGRIYGNAQYIRMAGIASSNNTHAVITECTISDQTRFYGIANAKSAAGDKPVSVTTGGIVGDNGSDKAIRNCVNGGSIAAWTGGNVPSNAKILVRHFIGGCVGNNTGNGSQGQVLNSVNHGKIEVHADGKDCGYGLGRGFYIGGVLAVTATTTNGCANTGDIYVDGAQNVSSGYGAVGGLCGVETGGSVKYSYNTGKITTNHSSVGGITGYLQKGNIEFVYNTAEVDAITIGPKPATSYVGGLAGYVADGNVNSSYSLGTITNENPASNDGKGGLTGKSGGTFKNCFYLGAGKASGDGNNSGTAINLAAIKKPGSNIAIDQIKQGDDTAQVVLADASQLDSLKGTQALGANFGVQLPAASAFVSDTPSAVQAITGADNTVGLKTSGGTGGHATFTAKMYLTQNELVNGAYTGPVKSVEAPITLNLNVVYVGLNNKSPTSAIEDTTDFGLRSGVTFGGTGVDKDSYTLKWFKSSNKQSSPPDSSAAGAEVAGLTETWDDVTAGEVTWKKTADTKAQFTADDAGWYKLRATPSNSAGAFKDYTFETAWQYLSVDNLMVFDDSSTMPDKIELSRQDTDIENKTRLAVKIEIADGFTGSIKYGWYKVDETTTPIAGTEKTAAITTDAAAHTITDTLTVGNAYSDALKGTYQLIVTSVTPDGQTAQTKDIRGPASEIRCYNAEIKDDYVQAGPGYEGTPGNTMTQSIITLSEDFAASMYDAYWIKGGVLDNSTNLSDYTQVRHATLTAQGDGTYKAIAAFNMEKGCEGDNYQLVIYPTNTTRPYRTDTAMQFKGAANCVLTLYSIDTVTYDLADRYSTTEMTAEGVLIPSPGVDTINPEGSLTYTKVSGPETFTIDSAGRIICPTDLSAISNGLYTYTIKVTEEGFKNDAGAVLSGPGMSKNVTISFQVTGSSDFPLTDKNLYIYDTGYILADSEPDQATAQIIPYQGIYNIPAGTGESNVWQHTITVVSGEHTGSGRIILGGSFSTTGAPITVKTGATAQVSIADGTGITLTNTSSGGPSLKSDGSLILAGGAGTSTLNAPGGIAGNGSLTIGTAEYKGMTVDTSAITTQSTTIESGHVKVTGNIAGSVAIKGGNVKATTIGESGATTIGESGATTIDGGTIIGAVADGAKNSEGEPVYPVTLKVSDNPESYKDQALTVLQSKKTSKTSTATRQWEATASGDSFSKDSGSGDGELYVYLPHYPAADTEGYTTMTAMIGTGNFTRNIRANKDSSLTTSLLSDSYQLRLPTTPIAATAKVGHGVTADIKISIDPADGWLYEGRSIDLEISPGDSYRDIWGKYLLKKEGANADAYKPEFWIQTPSGSALSKAGYFGTLTEQSRTSGQTGQLIVPADSRITEGTYKSQLNWKIIPNDPVVGGEK</sequence>
<feature type="region of interest" description="Disordered" evidence="1">
    <location>
        <begin position="1396"/>
        <end position="1420"/>
    </location>
</feature>
<accession>A0A6N3BL59</accession>
<feature type="signal peptide" evidence="2">
    <location>
        <begin position="1"/>
        <end position="35"/>
    </location>
</feature>
<evidence type="ECO:0000256" key="2">
    <source>
        <dbReference type="SAM" id="SignalP"/>
    </source>
</evidence>
<protein>
    <submittedName>
        <fullName evidence="3">Uncharacterized protein</fullName>
    </submittedName>
</protein>